<keyword evidence="2" id="KW-1185">Reference proteome</keyword>
<reference evidence="1" key="1">
    <citation type="submission" date="2022-06" db="EMBL/GenBank/DDBJ databases">
        <authorList>
            <person name="Legras J.-L."/>
            <person name="Devillers H."/>
            <person name="Grondin C."/>
        </authorList>
    </citation>
    <scope>NUCLEOTIDE SEQUENCE</scope>
    <source>
        <strain evidence="1">CLIB 1444</strain>
    </source>
</reference>
<sequence>MEKYALIDEDGILSWDEMTTDDDRDQSPHRLPHTISQALPPTKDDFYANHCQQYIDFTNDNPTTFHVAEYFHNLLVSEGFEYICETSPITEELARSIDQGGKFFISRGDLTLIAFVIGPQWSEKEGLSLVGAHIDVLTAKLKPSSTRPIIDGYETLGVAPYSGAMSKVWLDRDLGIGGSILVKEGGRVVRKTYKSPGPIAKVPSLAEHFGLGDIDYNPETQMVPIVGYVSETDEPIDEAILKHPLSDDHSPKLLNYIVKTSGIDIDDIVDIELELYDTQPATVGGLNDEFLMAPRLDDRLCGFSAIYGLIEYSKNPKDDDLSMVLLADNEEIGSASRSGAKGQFLTSTVERILHVKKGLKSIVFANSMLLSVDVTHCLNPNFKNVYLDNHFPVPNTGISCKFDPNAHTMTDKVGFNIMKQIAEKYNGKVQRFQIRNDGRSGGTIGPMLATETGSRVLDCGLPILSMHSIRAMCGSKEPGIGIECFQNFFQFWKEIHASYKGL</sequence>
<dbReference type="EMBL" id="CALSDN010000004">
    <property type="protein sequence ID" value="CAH6720753.1"/>
    <property type="molecule type" value="Genomic_DNA"/>
</dbReference>
<name>A0ACA9Y6Z2_9ASCO</name>
<accession>A0ACA9Y6Z2</accession>
<organism evidence="1 2">
    <name type="scientific">[Candida] jaroonii</name>
    <dbReference type="NCBI Taxonomy" id="467808"/>
    <lineage>
        <taxon>Eukaryota</taxon>
        <taxon>Fungi</taxon>
        <taxon>Dikarya</taxon>
        <taxon>Ascomycota</taxon>
        <taxon>Saccharomycotina</taxon>
        <taxon>Pichiomycetes</taxon>
        <taxon>Debaryomycetaceae</taxon>
        <taxon>Yamadazyma</taxon>
    </lineage>
</organism>
<gene>
    <name evidence="1" type="ORF">CLIB1444_04S07140</name>
</gene>
<keyword evidence="1" id="KW-0031">Aminopeptidase</keyword>
<protein>
    <submittedName>
        <fullName evidence="1">Vacuolar aminopeptidase 1</fullName>
    </submittedName>
</protein>
<dbReference type="Proteomes" id="UP001152531">
    <property type="component" value="Unassembled WGS sequence"/>
</dbReference>
<evidence type="ECO:0000313" key="1">
    <source>
        <dbReference type="EMBL" id="CAH6720753.1"/>
    </source>
</evidence>
<keyword evidence="1" id="KW-0645">Protease</keyword>
<proteinExistence type="predicted"/>
<comment type="caution">
    <text evidence="1">The sequence shown here is derived from an EMBL/GenBank/DDBJ whole genome shotgun (WGS) entry which is preliminary data.</text>
</comment>
<keyword evidence="1" id="KW-0378">Hydrolase</keyword>
<evidence type="ECO:0000313" key="2">
    <source>
        <dbReference type="Proteomes" id="UP001152531"/>
    </source>
</evidence>